<feature type="region of interest" description="Disordered" evidence="8">
    <location>
        <begin position="1"/>
        <end position="38"/>
    </location>
</feature>
<evidence type="ECO:0000256" key="4">
    <source>
        <dbReference type="ARBA" id="ARBA00022619"/>
    </source>
</evidence>
<dbReference type="Pfam" id="PF00885">
    <property type="entry name" value="DMRL_synthase"/>
    <property type="match status" value="1"/>
</dbReference>
<dbReference type="HAMAP" id="MF_00178">
    <property type="entry name" value="Lumazine_synth"/>
    <property type="match status" value="1"/>
</dbReference>
<evidence type="ECO:0000256" key="1">
    <source>
        <dbReference type="ARBA" id="ARBA00004917"/>
    </source>
</evidence>
<name>A0A8A1M747_AJECA</name>
<comment type="similarity">
    <text evidence="2 7">Belongs to the DMRL synthase family.</text>
</comment>
<dbReference type="EMBL" id="CP069111">
    <property type="protein sequence ID" value="QSS62328.1"/>
    <property type="molecule type" value="Genomic_DNA"/>
</dbReference>
<comment type="function">
    <text evidence="7">Catalyzes the formation of 6,7-dimethyl-8-ribityllumazine by condensation of 5-amino-6-(D-ribitylamino)uracil with 3,4-dihydroxy-2-butanone 4-phosphate. This is the penultimate step in the biosynthesis of riboflavin.</text>
</comment>
<proteinExistence type="inferred from homology"/>
<evidence type="ECO:0000313" key="10">
    <source>
        <dbReference type="Proteomes" id="UP000663671"/>
    </source>
</evidence>
<dbReference type="Gene3D" id="3.40.50.960">
    <property type="entry name" value="Lumazine/riboflavin synthase"/>
    <property type="match status" value="1"/>
</dbReference>
<comment type="catalytic activity">
    <reaction evidence="6 7">
        <text>(2S)-2-hydroxy-3-oxobutyl phosphate + 5-amino-6-(D-ribitylamino)uracil = 6,7-dimethyl-8-(1-D-ribityl)lumazine + phosphate + 2 H2O + H(+)</text>
        <dbReference type="Rhea" id="RHEA:26152"/>
        <dbReference type="ChEBI" id="CHEBI:15377"/>
        <dbReference type="ChEBI" id="CHEBI:15378"/>
        <dbReference type="ChEBI" id="CHEBI:15934"/>
        <dbReference type="ChEBI" id="CHEBI:43474"/>
        <dbReference type="ChEBI" id="CHEBI:58201"/>
        <dbReference type="ChEBI" id="CHEBI:58830"/>
        <dbReference type="EC" id="2.5.1.78"/>
    </reaction>
</comment>
<dbReference type="EC" id="2.5.1.78" evidence="3 7"/>
<dbReference type="OrthoDB" id="2965at2759"/>
<dbReference type="PANTHER" id="PTHR21058:SF0">
    <property type="entry name" value="6,7-DIMETHYL-8-RIBITYLLUMAZINE SYNTHASE"/>
    <property type="match status" value="1"/>
</dbReference>
<dbReference type="InterPro" id="IPR002180">
    <property type="entry name" value="LS/RS"/>
</dbReference>
<feature type="compositionally biased region" description="Low complexity" evidence="8">
    <location>
        <begin position="17"/>
        <end position="38"/>
    </location>
</feature>
<accession>A0A8A1M747</accession>
<organism evidence="9 10">
    <name type="scientific">Ajellomyces capsulatus</name>
    <name type="common">Darling's disease fungus</name>
    <name type="synonym">Histoplasma capsulatum</name>
    <dbReference type="NCBI Taxonomy" id="5037"/>
    <lineage>
        <taxon>Eukaryota</taxon>
        <taxon>Fungi</taxon>
        <taxon>Dikarya</taxon>
        <taxon>Ascomycota</taxon>
        <taxon>Pezizomycotina</taxon>
        <taxon>Eurotiomycetes</taxon>
        <taxon>Eurotiomycetidae</taxon>
        <taxon>Onygenales</taxon>
        <taxon>Ajellomycetaceae</taxon>
        <taxon>Histoplasma</taxon>
    </lineage>
</organism>
<evidence type="ECO:0000256" key="3">
    <source>
        <dbReference type="ARBA" id="ARBA00012664"/>
    </source>
</evidence>
<dbReference type="SUPFAM" id="SSF52121">
    <property type="entry name" value="Lumazine synthase"/>
    <property type="match status" value="1"/>
</dbReference>
<comment type="pathway">
    <text evidence="1 7">Cofactor biosynthesis; riboflavin biosynthesis; riboflavin from 2-hydroxy-3-oxobutyl phosphate and 5-amino-6-(D-ribitylamino)uracil: step 1/2.</text>
</comment>
<gene>
    <name evidence="9" type="ORF">I7I51_04506</name>
</gene>
<dbReference type="InterPro" id="IPR034964">
    <property type="entry name" value="LS"/>
</dbReference>
<reference evidence="9" key="1">
    <citation type="submission" date="2021-01" db="EMBL/GenBank/DDBJ databases">
        <title>Chromosome-level genome assembly of a human fungal pathogen reveals clustering of transcriptionally co-regulated genes.</title>
        <authorList>
            <person name="Voorhies M."/>
            <person name="Cohen S."/>
            <person name="Shea T.P."/>
            <person name="Petrus S."/>
            <person name="Munoz J.F."/>
            <person name="Poplawski S."/>
            <person name="Goldman W.E."/>
            <person name="Michael T."/>
            <person name="Cuomo C.A."/>
            <person name="Sil A."/>
            <person name="Beyhan S."/>
        </authorList>
    </citation>
    <scope>NUCLEOTIDE SEQUENCE</scope>
    <source>
        <strain evidence="9">WU24</strain>
    </source>
</reference>
<evidence type="ECO:0000256" key="2">
    <source>
        <dbReference type="ARBA" id="ARBA00007424"/>
    </source>
</evidence>
<evidence type="ECO:0000256" key="7">
    <source>
        <dbReference type="RuleBase" id="RU003795"/>
    </source>
</evidence>
<dbReference type="NCBIfam" id="TIGR00114">
    <property type="entry name" value="lumazine-synth"/>
    <property type="match status" value="1"/>
</dbReference>
<evidence type="ECO:0000313" key="9">
    <source>
        <dbReference type="EMBL" id="QSS62328.1"/>
    </source>
</evidence>
<protein>
    <recommendedName>
        <fullName evidence="3 7">6,7-dimethyl-8-ribityllumazine synthase</fullName>
        <shortName evidence="7">DMRL synthase</shortName>
        <ecNumber evidence="3 7">2.5.1.78</ecNumber>
    </recommendedName>
</protein>
<keyword evidence="5 7" id="KW-0808">Transferase</keyword>
<dbReference type="GO" id="GO:0009231">
    <property type="term" value="P:riboflavin biosynthetic process"/>
    <property type="evidence" value="ECO:0007669"/>
    <property type="project" value="UniProtKB-UniPathway"/>
</dbReference>
<evidence type="ECO:0000256" key="8">
    <source>
        <dbReference type="SAM" id="MobiDB-lite"/>
    </source>
</evidence>
<keyword evidence="4 7" id="KW-0686">Riboflavin biosynthesis</keyword>
<dbReference type="PANTHER" id="PTHR21058">
    <property type="entry name" value="6,7-DIMETHYL-8-RIBITYLLUMAZINE SYNTHASE DMRL SYNTHASE LUMAZINE SYNTHASE"/>
    <property type="match status" value="1"/>
</dbReference>
<dbReference type="InterPro" id="IPR036467">
    <property type="entry name" value="LS/RS_sf"/>
</dbReference>
<evidence type="ECO:0000256" key="6">
    <source>
        <dbReference type="ARBA" id="ARBA00048785"/>
    </source>
</evidence>
<dbReference type="GO" id="GO:0009349">
    <property type="term" value="C:riboflavin synthase complex"/>
    <property type="evidence" value="ECO:0007669"/>
    <property type="project" value="UniProtKB-UniRule"/>
</dbReference>
<evidence type="ECO:0000256" key="5">
    <source>
        <dbReference type="ARBA" id="ARBA00022679"/>
    </source>
</evidence>
<dbReference type="GO" id="GO:0005758">
    <property type="term" value="C:mitochondrial intermembrane space"/>
    <property type="evidence" value="ECO:0007669"/>
    <property type="project" value="TreeGrafter"/>
</dbReference>
<dbReference type="UniPathway" id="UPA00275">
    <property type="reaction ID" value="UER00404"/>
</dbReference>
<dbReference type="GO" id="GO:0000906">
    <property type="term" value="F:6,7-dimethyl-8-ribityllumazine synthase activity"/>
    <property type="evidence" value="ECO:0007669"/>
    <property type="project" value="UniProtKB-EC"/>
</dbReference>
<dbReference type="VEuPathDB" id="FungiDB:I7I51_04506"/>
<dbReference type="CDD" id="cd09209">
    <property type="entry name" value="Lumazine_synthase-I"/>
    <property type="match status" value="1"/>
</dbReference>
<dbReference type="AlphaFoldDB" id="A0A8A1M747"/>
<dbReference type="Proteomes" id="UP000663671">
    <property type="component" value="Chromosome 5"/>
</dbReference>
<sequence>MDENKNHPKFINNAVVSPNSRSRSSPNSTSNSKSSSRLKSCPKWLWTSKAPAPLQSMMAGSNLRIAIVHARWNDRIVYSLVDGAKKALIEAGVVAENIVTQSVPGSWELPVAVESIYAASLTPTRSSPSPAPFDAIIAIGALIKGETMHFEYIADAVSQGLMRLQLEKSLPVIFGVLTLLNQEQGLVRAGLTGGKGSAAHNHGENWGLAAVELGAKRRAWREGVFL</sequence>